<evidence type="ECO:0000256" key="1">
    <source>
        <dbReference type="SAM" id="Phobius"/>
    </source>
</evidence>
<evidence type="ECO:0000313" key="2">
    <source>
        <dbReference type="EMBL" id="ECZ8222600.1"/>
    </source>
</evidence>
<organism evidence="2">
    <name type="scientific">Salmonella enterica</name>
    <name type="common">Salmonella choleraesuis</name>
    <dbReference type="NCBI Taxonomy" id="28901"/>
    <lineage>
        <taxon>Bacteria</taxon>
        <taxon>Pseudomonadati</taxon>
        <taxon>Pseudomonadota</taxon>
        <taxon>Gammaproteobacteria</taxon>
        <taxon>Enterobacterales</taxon>
        <taxon>Enterobacteriaceae</taxon>
        <taxon>Salmonella</taxon>
    </lineage>
</organism>
<comment type="caution">
    <text evidence="2">The sequence shown here is derived from an EMBL/GenBank/DDBJ whole genome shotgun (WGS) entry which is preliminary data.</text>
</comment>
<gene>
    <name evidence="2" type="ORF">F8625_20340</name>
</gene>
<dbReference type="AlphaFoldDB" id="A0A625ERY5"/>
<name>A0A625ERY5_SALER</name>
<dbReference type="EMBL" id="AALHXZ010000036">
    <property type="protein sequence ID" value="ECZ8222600.1"/>
    <property type="molecule type" value="Genomic_DNA"/>
</dbReference>
<feature type="transmembrane region" description="Helical" evidence="1">
    <location>
        <begin position="12"/>
        <end position="32"/>
    </location>
</feature>
<keyword evidence="1" id="KW-0472">Membrane</keyword>
<feature type="transmembrane region" description="Helical" evidence="1">
    <location>
        <begin position="57"/>
        <end position="77"/>
    </location>
</feature>
<keyword evidence="1" id="KW-1133">Transmembrane helix</keyword>
<keyword evidence="1" id="KW-0812">Transmembrane</keyword>
<reference evidence="2" key="1">
    <citation type="submission" date="2019-10" db="EMBL/GenBank/DDBJ databases">
        <authorList>
            <consortium name="PulseNet: The National Subtyping Network for Foodborne Disease Surveillance"/>
            <person name="Tarr C.L."/>
            <person name="Trees E."/>
            <person name="Katz L.S."/>
            <person name="Carleton-Romer H.A."/>
            <person name="Stroika S."/>
            <person name="Kucerova Z."/>
            <person name="Roache K.F."/>
            <person name="Sabol A.L."/>
            <person name="Besser J."/>
            <person name="Gerner-Smidt P."/>
        </authorList>
    </citation>
    <scope>NUCLEOTIDE SEQUENCE</scope>
    <source>
        <strain evidence="2">PNUSAS096183</strain>
    </source>
</reference>
<sequence>MLKVLKKIFSFVKVICALVWLGIGAYSIWLGFSKIFRDNSIHVGGFEAVSLLDTTPVAVMLICSGVLIITFVWNGYISKRLNNEA</sequence>
<accession>A0A625ERY5</accession>
<proteinExistence type="predicted"/>
<protein>
    <submittedName>
        <fullName evidence="2">Uncharacterized protein</fullName>
    </submittedName>
</protein>